<evidence type="ECO:0000313" key="2">
    <source>
        <dbReference type="EMBL" id="WXB08454.1"/>
    </source>
</evidence>
<evidence type="ECO:0000259" key="1">
    <source>
        <dbReference type="PROSITE" id="PS51387"/>
    </source>
</evidence>
<dbReference type="InterPro" id="IPR016169">
    <property type="entry name" value="FAD-bd_PCMH_sub2"/>
</dbReference>
<feature type="domain" description="FAD-binding PCMH-type" evidence="1">
    <location>
        <begin position="9"/>
        <end position="181"/>
    </location>
</feature>
<keyword evidence="3" id="KW-1185">Reference proteome</keyword>
<dbReference type="InterPro" id="IPR006094">
    <property type="entry name" value="Oxid_FAD_bind_N"/>
</dbReference>
<dbReference type="EMBL" id="CP089983">
    <property type="protein sequence ID" value="WXB08454.1"/>
    <property type="molecule type" value="Genomic_DNA"/>
</dbReference>
<gene>
    <name evidence="2" type="ORF">LVJ94_14560</name>
</gene>
<organism evidence="2 3">
    <name type="scientific">Pendulispora rubella</name>
    <dbReference type="NCBI Taxonomy" id="2741070"/>
    <lineage>
        <taxon>Bacteria</taxon>
        <taxon>Pseudomonadati</taxon>
        <taxon>Myxococcota</taxon>
        <taxon>Myxococcia</taxon>
        <taxon>Myxococcales</taxon>
        <taxon>Sorangiineae</taxon>
        <taxon>Pendulisporaceae</taxon>
        <taxon>Pendulispora</taxon>
    </lineage>
</organism>
<dbReference type="Proteomes" id="UP001374803">
    <property type="component" value="Chromosome"/>
</dbReference>
<dbReference type="PANTHER" id="PTHR43762:SF1">
    <property type="entry name" value="D-ARABINONO-1,4-LACTONE OXIDASE"/>
    <property type="match status" value="1"/>
</dbReference>
<dbReference type="InterPro" id="IPR016166">
    <property type="entry name" value="FAD-bd_PCMH"/>
</dbReference>
<reference evidence="2" key="1">
    <citation type="submission" date="2021-12" db="EMBL/GenBank/DDBJ databases">
        <title>Discovery of the Pendulisporaceae a myxobacterial family with distinct sporulation behavior and unique specialized metabolism.</title>
        <authorList>
            <person name="Garcia R."/>
            <person name="Popoff A."/>
            <person name="Bader C.D."/>
            <person name="Loehr J."/>
            <person name="Walesch S."/>
            <person name="Walt C."/>
            <person name="Boldt J."/>
            <person name="Bunk B."/>
            <person name="Haeckl F.J.F.P.J."/>
            <person name="Gunesch A.P."/>
            <person name="Birkelbach J."/>
            <person name="Nuebel U."/>
            <person name="Pietschmann T."/>
            <person name="Bach T."/>
            <person name="Mueller R."/>
        </authorList>
    </citation>
    <scope>NUCLEOTIDE SEQUENCE</scope>
    <source>
        <strain evidence="2">MSr11367</strain>
    </source>
</reference>
<dbReference type="RefSeq" id="WP_394838128.1">
    <property type="nucleotide sequence ID" value="NZ_CP089929.1"/>
</dbReference>
<dbReference type="SUPFAM" id="SSF56176">
    <property type="entry name" value="FAD-binding/transporter-associated domain-like"/>
    <property type="match status" value="1"/>
</dbReference>
<dbReference type="InterPro" id="IPR010031">
    <property type="entry name" value="FAD_lactone_oxidase-like"/>
</dbReference>
<dbReference type="PANTHER" id="PTHR43762">
    <property type="entry name" value="L-GULONOLACTONE OXIDASE"/>
    <property type="match status" value="1"/>
</dbReference>
<accession>A0ABZ2LC18</accession>
<dbReference type="Gene3D" id="3.30.465.10">
    <property type="match status" value="1"/>
</dbReference>
<sequence>MGSPANGQSTLSGWGRVPVAGREQLSENLEAATRGAVLCRGLGRSYGDSSLPANADDKVVATRLANRILAFDPESGILRAEAGLCLADLNRLFIPRGYFTPVTPGTKFVTVGGMVASDVHGKNHHQEGCFGAHVQSLRMRLASDDIVTCSETENPDLFYATIGGMGLLGHILEVEFKMHRISSPWIWMESERVGDIDEFITALSNAAPRWPMTVGWIDCLIRGASLGRGILMAGRWATPEEAKAKPPPLTRKKTLPFEFPNWAINPLTVQAFNVAYYWQHMNHRNAGLVGTDPFFYPLDAVLHWNRVYGPRGFTQYQCVLPRAAGPQAVREFMELLTKLGGASPLCVIKDCGPEGKGLLSFPLEGTSIAIDMAISAETQRIVDRLNEFVIAAGGRIYLTKDGFTRPEHFAAMEPRLPQFLAAREKWDPKRRLRSAQSHRLFGDRA</sequence>
<protein>
    <submittedName>
        <fullName evidence="2">FAD-binding oxidoreductase</fullName>
    </submittedName>
</protein>
<name>A0ABZ2LC18_9BACT</name>
<proteinExistence type="predicted"/>
<dbReference type="InterPro" id="IPR036318">
    <property type="entry name" value="FAD-bd_PCMH-like_sf"/>
</dbReference>
<evidence type="ECO:0000313" key="3">
    <source>
        <dbReference type="Proteomes" id="UP001374803"/>
    </source>
</evidence>
<dbReference type="Pfam" id="PF01565">
    <property type="entry name" value="FAD_binding_4"/>
    <property type="match status" value="1"/>
</dbReference>
<dbReference type="PROSITE" id="PS51387">
    <property type="entry name" value="FAD_PCMH"/>
    <property type="match status" value="1"/>
</dbReference>